<feature type="transmembrane region" description="Helical" evidence="2">
    <location>
        <begin position="785"/>
        <end position="806"/>
    </location>
</feature>
<dbReference type="STRING" id="38488.A0A4Y8D129"/>
<feature type="compositionally biased region" description="Polar residues" evidence="1">
    <location>
        <begin position="56"/>
        <end position="74"/>
    </location>
</feature>
<feature type="compositionally biased region" description="Polar residues" evidence="1">
    <location>
        <begin position="230"/>
        <end position="244"/>
    </location>
</feature>
<name>A0A4Y8D129_9HELO</name>
<dbReference type="EMBL" id="PHWZ01000182">
    <property type="protein sequence ID" value="TEY60291.1"/>
    <property type="molecule type" value="Genomic_DNA"/>
</dbReference>
<sequence length="906" mass="103033">MASSGSLENEGIAELLKETLKELRNISSELGEQSKAIQAMTKTHLQPLSPAAEQPMDNNTTKSRLSRSASPSADQSERLGDSHRPEESEFWGDIDERFFWEKIPPDYLEFASTPMHSEYPAFLQLLCASLIIKNELYYNQNGAPLLQDEQQVTTTLRDGPVIAPLSSSTEESRMTSSSAVNDALDISVTQPSTMPSHSSEVGSIPQTAAAQPIKRSSISSKMNSAPEISGMQSLREPSTSSAVNSALPASVAQSVRESRISASTERSVSFREIETWDWFKKLPYDCRLGLDLNFLPSFVSTVDRFGISETSFEIRDWIHQRCFFHYDLFGVTRNKLNSGQSRFLAFASDIDSGRLCTCEGTCSDSTHASISPIAEIYLRRKKAQLKRQTDEGTDRGTDGQWRRIMMMVVGANCLLRLIKDMSHIYGSIEDLEFELEANDLPGFDPTNRRNPRRGWIYVEETSTLDQLWLRNVMLKNAWRSHGLCKRFSTSQCEKSGAIFQITFYEMIPPYILHRPGIWKTGTFRNDKVRNWEQVINGIENNNLVLRRSSVTIIGMIDDLQKWSPENWTMLLLTPNTTDIYMDIYEDGAQAVDREFIGAFSGIIDRSTRAVVRHWDILANYLEKLLSESDPLLQPDLHDLLLVDDSKYSKSKKYFWALNILKEIESDIAAVILQLEGFMDFSEHSPLNKQYPLPDGGISTEREKIVKKKLGLLKEDLTRLQSRFSDQRELTKDLRDGLFNASAVMESRASTRLGENVRLLTFVSIFFLPLSFTMDQSIWSINDSALAHINIMIGVAVVLGIITYLVVFNVDNVVFFSNQIIKKLKAGAIEHMKNNDNDVWKQRGEGLTEPAFANEQNVTHSSWRIPQYVWLLAWKWITTIVVYIWTPMRRLSERLAKKKVEQMEEDV</sequence>
<feature type="compositionally biased region" description="Basic and acidic residues" evidence="1">
    <location>
        <begin position="75"/>
        <end position="87"/>
    </location>
</feature>
<proteinExistence type="predicted"/>
<dbReference type="AlphaFoldDB" id="A0A4Y8D129"/>
<reference evidence="3 4" key="1">
    <citation type="submission" date="2017-11" db="EMBL/GenBank/DDBJ databases">
        <title>Comparative genomics of Botrytis spp.</title>
        <authorList>
            <person name="Valero-Jimenez C.A."/>
            <person name="Tapia P."/>
            <person name="Veloso J."/>
            <person name="Silva-Moreno E."/>
            <person name="Staats M."/>
            <person name="Valdes J.H."/>
            <person name="Van Kan J.A.L."/>
        </authorList>
    </citation>
    <scope>NUCLEOTIDE SEQUENCE [LARGE SCALE GENOMIC DNA]</scope>
    <source>
        <strain evidence="3 4">MUCL2830</strain>
    </source>
</reference>
<feature type="compositionally biased region" description="Polar residues" evidence="1">
    <location>
        <begin position="189"/>
        <end position="223"/>
    </location>
</feature>
<feature type="transmembrane region" description="Helical" evidence="2">
    <location>
        <begin position="867"/>
        <end position="887"/>
    </location>
</feature>
<dbReference type="Proteomes" id="UP000297299">
    <property type="component" value="Unassembled WGS sequence"/>
</dbReference>
<evidence type="ECO:0000313" key="3">
    <source>
        <dbReference type="EMBL" id="TEY60291.1"/>
    </source>
</evidence>
<keyword evidence="2" id="KW-1133">Transmembrane helix</keyword>
<comment type="caution">
    <text evidence="3">The sequence shown here is derived from an EMBL/GenBank/DDBJ whole genome shotgun (WGS) entry which is preliminary data.</text>
</comment>
<feature type="region of interest" description="Disordered" evidence="1">
    <location>
        <begin position="189"/>
        <end position="247"/>
    </location>
</feature>
<dbReference type="OrthoDB" id="426293at2759"/>
<accession>A0A4Y8D129</accession>
<keyword evidence="2" id="KW-0812">Transmembrane</keyword>
<protein>
    <submittedName>
        <fullName evidence="3">Uncharacterized protein</fullName>
    </submittedName>
</protein>
<keyword evidence="4" id="KW-1185">Reference proteome</keyword>
<evidence type="ECO:0000256" key="1">
    <source>
        <dbReference type="SAM" id="MobiDB-lite"/>
    </source>
</evidence>
<feature type="region of interest" description="Disordered" evidence="1">
    <location>
        <begin position="34"/>
        <end position="88"/>
    </location>
</feature>
<keyword evidence="2" id="KW-0472">Membrane</keyword>
<gene>
    <name evidence="3" type="ORF">BOTCAL_0182g00160</name>
</gene>
<feature type="transmembrane region" description="Helical" evidence="2">
    <location>
        <begin position="756"/>
        <end position="773"/>
    </location>
</feature>
<organism evidence="3 4">
    <name type="scientific">Botryotinia calthae</name>
    <dbReference type="NCBI Taxonomy" id="38488"/>
    <lineage>
        <taxon>Eukaryota</taxon>
        <taxon>Fungi</taxon>
        <taxon>Dikarya</taxon>
        <taxon>Ascomycota</taxon>
        <taxon>Pezizomycotina</taxon>
        <taxon>Leotiomycetes</taxon>
        <taxon>Helotiales</taxon>
        <taxon>Sclerotiniaceae</taxon>
        <taxon>Botryotinia</taxon>
    </lineage>
</organism>
<evidence type="ECO:0000256" key="2">
    <source>
        <dbReference type="SAM" id="Phobius"/>
    </source>
</evidence>
<evidence type="ECO:0000313" key="4">
    <source>
        <dbReference type="Proteomes" id="UP000297299"/>
    </source>
</evidence>